<evidence type="ECO:0000256" key="1">
    <source>
        <dbReference type="SAM" id="SignalP"/>
    </source>
</evidence>
<evidence type="ECO:0000313" key="2">
    <source>
        <dbReference type="EMBL" id="MBX58415.1"/>
    </source>
</evidence>
<feature type="chain" id="PRO_5015153997" evidence="1">
    <location>
        <begin position="25"/>
        <end position="48"/>
    </location>
</feature>
<sequence>MTGSGLRAVVNLLTLFRLCSISRGLFFLHKLISVPKSCGLFTFENGFL</sequence>
<dbReference type="AlphaFoldDB" id="A0A2P2PUM0"/>
<feature type="signal peptide" evidence="1">
    <location>
        <begin position="1"/>
        <end position="24"/>
    </location>
</feature>
<dbReference type="EMBL" id="GGEC01077931">
    <property type="protein sequence ID" value="MBX58415.1"/>
    <property type="molecule type" value="Transcribed_RNA"/>
</dbReference>
<reference evidence="2" key="1">
    <citation type="submission" date="2018-02" db="EMBL/GenBank/DDBJ databases">
        <title>Rhizophora mucronata_Transcriptome.</title>
        <authorList>
            <person name="Meera S.P."/>
            <person name="Sreeshan A."/>
            <person name="Augustine A."/>
        </authorList>
    </citation>
    <scope>NUCLEOTIDE SEQUENCE</scope>
    <source>
        <tissue evidence="2">Leaf</tissue>
    </source>
</reference>
<proteinExistence type="predicted"/>
<name>A0A2P2PUM0_RHIMU</name>
<organism evidence="2">
    <name type="scientific">Rhizophora mucronata</name>
    <name type="common">Asiatic mangrove</name>
    <dbReference type="NCBI Taxonomy" id="61149"/>
    <lineage>
        <taxon>Eukaryota</taxon>
        <taxon>Viridiplantae</taxon>
        <taxon>Streptophyta</taxon>
        <taxon>Embryophyta</taxon>
        <taxon>Tracheophyta</taxon>
        <taxon>Spermatophyta</taxon>
        <taxon>Magnoliopsida</taxon>
        <taxon>eudicotyledons</taxon>
        <taxon>Gunneridae</taxon>
        <taxon>Pentapetalae</taxon>
        <taxon>rosids</taxon>
        <taxon>fabids</taxon>
        <taxon>Malpighiales</taxon>
        <taxon>Rhizophoraceae</taxon>
        <taxon>Rhizophora</taxon>
    </lineage>
</organism>
<keyword evidence="1" id="KW-0732">Signal</keyword>
<accession>A0A2P2PUM0</accession>
<protein>
    <submittedName>
        <fullName evidence="2">Uncharacterized protein</fullName>
    </submittedName>
</protein>